<organism evidence="3 4">
    <name type="scientific">Mycolicibacterium rutilum</name>
    <name type="common">Mycobacterium rutilum</name>
    <dbReference type="NCBI Taxonomy" id="370526"/>
    <lineage>
        <taxon>Bacteria</taxon>
        <taxon>Bacillati</taxon>
        <taxon>Actinomycetota</taxon>
        <taxon>Actinomycetes</taxon>
        <taxon>Mycobacteriales</taxon>
        <taxon>Mycobacteriaceae</taxon>
        <taxon>Mycolicibacterium</taxon>
    </lineage>
</organism>
<feature type="signal peptide" evidence="2">
    <location>
        <begin position="1"/>
        <end position="38"/>
    </location>
</feature>
<evidence type="ECO:0000256" key="1">
    <source>
        <dbReference type="SAM" id="MobiDB-lite"/>
    </source>
</evidence>
<feature type="compositionally biased region" description="Low complexity" evidence="1">
    <location>
        <begin position="724"/>
        <end position="734"/>
    </location>
</feature>
<sequence length="758" mass="77570">MPSKKRVRKHVKKAGLVAGAAATATALTVGLAAPSATAAAIPFHGAAASPTTTDVDLAALATALTDVLRAYAEGKPPTQFPDELKALVPGLEQLGPQLLAALGSDDNIAFLRSLDFSGALAGLGLNIPSLDTLLPIPTSFNFGGQEIDLPLKVITTGGPFGALSAFGLNPYWAPGFPDTIAEAINSTPYGDINTEISAPVSQTIDNPAYSVAYSAAYAAATLPTWLGGGGCSSSNTACRTNFALNAVRNISPTITLNATATVPVNLENLRIPVVIAFGMGALSAGSAYSQLVADLPNQPGGTAEGAEAGSSLTILPMILLRNPGRANGGIAARFAPFFDLIGLNTVTPDGQVAQDGGAVLVPIKLDATVEYDPVSDFPVWPNAFSLANSLAAFAFPTYILRGTELNLDDLEAALGPVLDPVLNAVLGNVLSAAIGDGVTVDVDFGSLTLPISLSRDTLLDLAGGLLPDGIEIPEEGYTALNRYLTFRSNALPILEPFRLPVDFLNLATGQNFSNPFADALEPALRILTNLGYTDVDQENGYVRTLTDGGTGADTGGVPFGTLPTNIDWSRVPADVLSALVTGIQQEFFNGGIPGVNAPSDPQANPIAALLRLLGVPSAPQPAPELQSEPESESNLLAANSLPSTDSGESITVSTPDPQPQEPVAKRTASTTTPQPVAEPTEPAAEATTPTTPKKRPVLNKVTEPITSVQSPEEDNEDATGSADTNPTAPANPAGQDGGEQGADDNGGNDSNASGDAAA</sequence>
<evidence type="ECO:0000313" key="4">
    <source>
        <dbReference type="Proteomes" id="UP000182915"/>
    </source>
</evidence>
<name>A0A1H6ISY2_MYCRU</name>
<evidence type="ECO:0000256" key="2">
    <source>
        <dbReference type="SAM" id="SignalP"/>
    </source>
</evidence>
<dbReference type="EMBL" id="LT629971">
    <property type="protein sequence ID" value="SEH51134.1"/>
    <property type="molecule type" value="Genomic_DNA"/>
</dbReference>
<proteinExistence type="predicted"/>
<reference evidence="4" key="1">
    <citation type="submission" date="2016-10" db="EMBL/GenBank/DDBJ databases">
        <authorList>
            <person name="Varghese N."/>
            <person name="Submissions S."/>
        </authorList>
    </citation>
    <scope>NUCLEOTIDE SEQUENCE [LARGE SCALE GENOMIC DNA]</scope>
    <source>
        <strain evidence="4">DSM 45405</strain>
    </source>
</reference>
<keyword evidence="2" id="KW-0732">Signal</keyword>
<dbReference type="OrthoDB" id="4764332at2"/>
<feature type="chain" id="PRO_5009297909" evidence="2">
    <location>
        <begin position="39"/>
        <end position="758"/>
    </location>
</feature>
<dbReference type="RefSeq" id="WP_157897572.1">
    <property type="nucleotide sequence ID" value="NZ_LT629971.1"/>
</dbReference>
<dbReference type="AlphaFoldDB" id="A0A1H6ISY2"/>
<gene>
    <name evidence="3" type="ORF">SAMN04489835_0752</name>
</gene>
<feature type="region of interest" description="Disordered" evidence="1">
    <location>
        <begin position="618"/>
        <end position="758"/>
    </location>
</feature>
<feature type="compositionally biased region" description="Low complexity" evidence="1">
    <location>
        <begin position="670"/>
        <end position="691"/>
    </location>
</feature>
<accession>A0A1H6ISY2</accession>
<feature type="compositionally biased region" description="Polar residues" evidence="1">
    <location>
        <begin position="632"/>
        <end position="655"/>
    </location>
</feature>
<keyword evidence="4" id="KW-1185">Reference proteome</keyword>
<protein>
    <submittedName>
        <fullName evidence="3">PE-PPE domain-containing protein</fullName>
    </submittedName>
</protein>
<dbReference type="Proteomes" id="UP000182915">
    <property type="component" value="Chromosome I"/>
</dbReference>
<evidence type="ECO:0000313" key="3">
    <source>
        <dbReference type="EMBL" id="SEH51134.1"/>
    </source>
</evidence>
<dbReference type="STRING" id="370526.SAMN04489835_0752"/>